<protein>
    <submittedName>
        <fullName evidence="1">Uncharacterized protein</fullName>
    </submittedName>
</protein>
<evidence type="ECO:0000313" key="1">
    <source>
        <dbReference type="EMBL" id="ORY34433.1"/>
    </source>
</evidence>
<name>A0A1Y2BI26_9FUNG</name>
<evidence type="ECO:0000313" key="2">
    <source>
        <dbReference type="Proteomes" id="UP000193920"/>
    </source>
</evidence>
<organism evidence="1 2">
    <name type="scientific">Neocallimastix californiae</name>
    <dbReference type="NCBI Taxonomy" id="1754190"/>
    <lineage>
        <taxon>Eukaryota</taxon>
        <taxon>Fungi</taxon>
        <taxon>Fungi incertae sedis</taxon>
        <taxon>Chytridiomycota</taxon>
        <taxon>Chytridiomycota incertae sedis</taxon>
        <taxon>Neocallimastigomycetes</taxon>
        <taxon>Neocallimastigales</taxon>
        <taxon>Neocallimastigaceae</taxon>
        <taxon>Neocallimastix</taxon>
    </lineage>
</organism>
<keyword evidence="2" id="KW-1185">Reference proteome</keyword>
<dbReference type="AlphaFoldDB" id="A0A1Y2BI26"/>
<reference evidence="1 2" key="1">
    <citation type="submission" date="2016-08" db="EMBL/GenBank/DDBJ databases">
        <title>A Parts List for Fungal Cellulosomes Revealed by Comparative Genomics.</title>
        <authorList>
            <consortium name="DOE Joint Genome Institute"/>
            <person name="Haitjema C.H."/>
            <person name="Gilmore S.P."/>
            <person name="Henske J.K."/>
            <person name="Solomon K.V."/>
            <person name="De Groot R."/>
            <person name="Kuo A."/>
            <person name="Mondo S.J."/>
            <person name="Salamov A.A."/>
            <person name="Labutti K."/>
            <person name="Zhao Z."/>
            <person name="Chiniquy J."/>
            <person name="Barry K."/>
            <person name="Brewer H.M."/>
            <person name="Purvine S.O."/>
            <person name="Wright A.T."/>
            <person name="Boxma B."/>
            <person name="Van Alen T."/>
            <person name="Hackstein J.H."/>
            <person name="Baker S.E."/>
            <person name="Grigoriev I.V."/>
            <person name="O'Malley M.A."/>
        </authorList>
    </citation>
    <scope>NUCLEOTIDE SEQUENCE [LARGE SCALE GENOMIC DNA]</scope>
    <source>
        <strain evidence="1 2">G1</strain>
    </source>
</reference>
<accession>A0A1Y2BI26</accession>
<proteinExistence type="predicted"/>
<gene>
    <name evidence="1" type="ORF">LY90DRAFT_511825</name>
</gene>
<dbReference type="Proteomes" id="UP000193920">
    <property type="component" value="Unassembled WGS sequence"/>
</dbReference>
<comment type="caution">
    <text evidence="1">The sequence shown here is derived from an EMBL/GenBank/DDBJ whole genome shotgun (WGS) entry which is preliminary data.</text>
</comment>
<dbReference type="EMBL" id="MCOG01000155">
    <property type="protein sequence ID" value="ORY34433.1"/>
    <property type="molecule type" value="Genomic_DNA"/>
</dbReference>
<sequence length="117" mass="13623">MNDWGYTKLFNTIKNNKELLNISWFEIVYRLWKKNGKYDVLSRVETEKKNSEDFDNNSPLIPDHVAGFKKTIIQFKNDSKKNRSKNISGNVKACKFCATCKNDSYKEYGTSVKIPIS</sequence>